<comment type="caution">
    <text evidence="1">The sequence shown here is derived from an EMBL/GenBank/DDBJ whole genome shotgun (WGS) entry which is preliminary data.</text>
</comment>
<evidence type="ECO:0000313" key="2">
    <source>
        <dbReference type="Proteomes" id="UP000324351"/>
    </source>
</evidence>
<dbReference type="Pfam" id="PF09438">
    <property type="entry name" value="DUF2017"/>
    <property type="match status" value="1"/>
</dbReference>
<protein>
    <submittedName>
        <fullName evidence="1">DUF2017 domain-containing protein</fullName>
    </submittedName>
</protein>
<accession>A0A5B1LTQ7</accession>
<dbReference type="AlphaFoldDB" id="A0A5B1LTQ7"/>
<gene>
    <name evidence="1" type="ORF">F0U47_18670</name>
</gene>
<name>A0A5B1LTQ7_9ACTN</name>
<reference evidence="1 2" key="1">
    <citation type="submission" date="2019-09" db="EMBL/GenBank/DDBJ databases">
        <title>Nocardioides panacisoli sp. nov., isolated from the soil of a ginseng field.</title>
        <authorList>
            <person name="Cho C."/>
        </authorList>
    </citation>
    <scope>NUCLEOTIDE SEQUENCE [LARGE SCALE GENOMIC DNA]</scope>
    <source>
        <strain evidence="1 2">BN140041</strain>
    </source>
</reference>
<sequence>MAGFVRHRRSKRIIATLTGFEADLLRSLAAQLVELLRNEAAVPHEAADPMEELFAGSGFSGPTTEPDDPVLARLFPNAYRDDGDAAAEFRRFTEGTLRDGKARAAGTIIDTLEEAGLPPEPGSDEITIDVDLDLPTAEVWMRALTDLRLALGTRLEVEEGDEDYWYSLPDDDPRGQAHHIYEWLGYLQETLVLAVAG</sequence>
<reference evidence="1 2" key="2">
    <citation type="submission" date="2019-09" db="EMBL/GenBank/DDBJ databases">
        <authorList>
            <person name="Jin C."/>
        </authorList>
    </citation>
    <scope>NUCLEOTIDE SEQUENCE [LARGE SCALE GENOMIC DNA]</scope>
    <source>
        <strain evidence="1 2">BN140041</strain>
    </source>
</reference>
<dbReference type="RefSeq" id="WP_149751996.1">
    <property type="nucleotide sequence ID" value="NZ_VUJW01000012.1"/>
</dbReference>
<dbReference type="InterPro" id="IPR018561">
    <property type="entry name" value="AosR"/>
</dbReference>
<proteinExistence type="predicted"/>
<dbReference type="Proteomes" id="UP000324351">
    <property type="component" value="Unassembled WGS sequence"/>
</dbReference>
<evidence type="ECO:0000313" key="1">
    <source>
        <dbReference type="EMBL" id="KAA1424265.1"/>
    </source>
</evidence>
<organism evidence="1 2">
    <name type="scientific">Nocardioides antri</name>
    <dbReference type="NCBI Taxonomy" id="2607659"/>
    <lineage>
        <taxon>Bacteria</taxon>
        <taxon>Bacillati</taxon>
        <taxon>Actinomycetota</taxon>
        <taxon>Actinomycetes</taxon>
        <taxon>Propionibacteriales</taxon>
        <taxon>Nocardioidaceae</taxon>
        <taxon>Nocardioides</taxon>
    </lineage>
</organism>
<keyword evidence="2" id="KW-1185">Reference proteome</keyword>
<dbReference type="EMBL" id="VUJW01000012">
    <property type="protein sequence ID" value="KAA1424265.1"/>
    <property type="molecule type" value="Genomic_DNA"/>
</dbReference>